<dbReference type="EMBL" id="JBEPAZ010000031">
    <property type="protein sequence ID" value="MER6431711.1"/>
    <property type="molecule type" value="Genomic_DNA"/>
</dbReference>
<dbReference type="InterPro" id="IPR038765">
    <property type="entry name" value="Papain-like_cys_pep_sf"/>
</dbReference>
<dbReference type="Gene3D" id="3.90.1720.10">
    <property type="entry name" value="endopeptidase domain like (from Nostoc punctiforme)"/>
    <property type="match status" value="1"/>
</dbReference>
<gene>
    <name evidence="2" type="ORF">ABT272_28890</name>
</gene>
<keyword evidence="3" id="KW-1185">Reference proteome</keyword>
<comment type="caution">
    <text evidence="2">The sequence shown here is derived from an EMBL/GenBank/DDBJ whole genome shotgun (WGS) entry which is preliminary data.</text>
</comment>
<feature type="signal peptide" evidence="1">
    <location>
        <begin position="1"/>
        <end position="24"/>
    </location>
</feature>
<reference evidence="2 3" key="1">
    <citation type="submission" date="2024-06" db="EMBL/GenBank/DDBJ databases">
        <title>The Natural Products Discovery Center: Release of the First 8490 Sequenced Strains for Exploring Actinobacteria Biosynthetic Diversity.</title>
        <authorList>
            <person name="Kalkreuter E."/>
            <person name="Kautsar S.A."/>
            <person name="Yang D."/>
            <person name="Bader C.D."/>
            <person name="Teijaro C.N."/>
            <person name="Fluegel L."/>
            <person name="Davis C.M."/>
            <person name="Simpson J.R."/>
            <person name="Lauterbach L."/>
            <person name="Steele A.D."/>
            <person name="Gui C."/>
            <person name="Meng S."/>
            <person name="Li G."/>
            <person name="Viehrig K."/>
            <person name="Ye F."/>
            <person name="Su P."/>
            <person name="Kiefer A.F."/>
            <person name="Nichols A."/>
            <person name="Cepeda A.J."/>
            <person name="Yan W."/>
            <person name="Fan B."/>
            <person name="Jiang Y."/>
            <person name="Adhikari A."/>
            <person name="Zheng C.-J."/>
            <person name="Schuster L."/>
            <person name="Cowan T.M."/>
            <person name="Smanski M.J."/>
            <person name="Chevrette M.G."/>
            <person name="De Carvalho L.P.S."/>
            <person name="Shen B."/>
        </authorList>
    </citation>
    <scope>NUCLEOTIDE SEQUENCE [LARGE SCALE GENOMIC DNA]</scope>
    <source>
        <strain evidence="2 3">NPDC001166</strain>
    </source>
</reference>
<proteinExistence type="predicted"/>
<protein>
    <submittedName>
        <fullName evidence="2">M23 family peptidase</fullName>
    </submittedName>
</protein>
<evidence type="ECO:0000313" key="3">
    <source>
        <dbReference type="Proteomes" id="UP001470023"/>
    </source>
</evidence>
<name>A0ABV1UDC0_9ACTN</name>
<dbReference type="RefSeq" id="WP_352064748.1">
    <property type="nucleotide sequence ID" value="NZ_JBEPAZ010000031.1"/>
</dbReference>
<evidence type="ECO:0000313" key="2">
    <source>
        <dbReference type="EMBL" id="MER6431711.1"/>
    </source>
</evidence>
<accession>A0ABV1UDC0</accession>
<feature type="chain" id="PRO_5046121449" evidence="1">
    <location>
        <begin position="25"/>
        <end position="364"/>
    </location>
</feature>
<dbReference type="Proteomes" id="UP001470023">
    <property type="component" value="Unassembled WGS sequence"/>
</dbReference>
<sequence length="364" mass="38170">MRVVAGGVAALCAGVFCLPLALGAGGNDDGQDWQDACRPTTYAVRMANKTQTKPSPEPAPSTGAQVLVPLDPKGPQTRATWNATQVRSAATVTSVARTRGLPPRAAVIAVATAMQESSLTNLRGGDRDSVGLFQQRPSQGWGTVAQLTDPIYASSKFYDTLVKVSGWQTKPLSRAAQSVQRSGLPGAYAKWEREAGALVAKAWGSHAYTSISAGCDSDGSNDPVGHFTVKNPRVATQAIVAARRASGSSGWYRRCDNFVSQAYGWGSSGSASANVHWSRLVHMGLAHPGDSNPPPGALLFYDTGESAGHVALYLGGDMVASNDILGAGTIGIVHRKDVTDGTWRLRYRGWTEPAFPDAGGSTTI</sequence>
<organism evidence="2 3">
    <name type="scientific">Streptomyces sp. 900105245</name>
    <dbReference type="NCBI Taxonomy" id="3154379"/>
    <lineage>
        <taxon>Bacteria</taxon>
        <taxon>Bacillati</taxon>
        <taxon>Actinomycetota</taxon>
        <taxon>Actinomycetes</taxon>
        <taxon>Kitasatosporales</taxon>
        <taxon>Streptomycetaceae</taxon>
        <taxon>Streptomyces</taxon>
    </lineage>
</organism>
<dbReference type="SUPFAM" id="SSF54001">
    <property type="entry name" value="Cysteine proteinases"/>
    <property type="match status" value="1"/>
</dbReference>
<evidence type="ECO:0000256" key="1">
    <source>
        <dbReference type="SAM" id="SignalP"/>
    </source>
</evidence>
<keyword evidence="1" id="KW-0732">Signal</keyword>